<evidence type="ECO:0000256" key="6">
    <source>
        <dbReference type="ARBA" id="ARBA00022801"/>
    </source>
</evidence>
<protein>
    <recommendedName>
        <fullName evidence="4">NAD(+) diphosphatase</fullName>
        <ecNumber evidence="4">3.6.1.22</ecNumber>
    </recommendedName>
</protein>
<keyword evidence="5" id="KW-0479">Metal-binding</keyword>
<dbReference type="Pfam" id="PF00293">
    <property type="entry name" value="NUDIX"/>
    <property type="match status" value="1"/>
</dbReference>
<dbReference type="KEGG" id="mik:FOE78_11500"/>
<evidence type="ECO:0000256" key="1">
    <source>
        <dbReference type="ARBA" id="ARBA00001946"/>
    </source>
</evidence>
<evidence type="ECO:0000256" key="9">
    <source>
        <dbReference type="ARBA" id="ARBA00023679"/>
    </source>
</evidence>
<evidence type="ECO:0000313" key="13">
    <source>
        <dbReference type="Proteomes" id="UP000319263"/>
    </source>
</evidence>
<evidence type="ECO:0000256" key="8">
    <source>
        <dbReference type="ARBA" id="ARBA00023027"/>
    </source>
</evidence>
<dbReference type="Gene3D" id="3.90.79.10">
    <property type="entry name" value="Nucleoside Triphosphate Pyrophosphohydrolase"/>
    <property type="match status" value="1"/>
</dbReference>
<feature type="compositionally biased region" description="Basic and acidic residues" evidence="10">
    <location>
        <begin position="1"/>
        <end position="12"/>
    </location>
</feature>
<evidence type="ECO:0000259" key="11">
    <source>
        <dbReference type="PROSITE" id="PS51462"/>
    </source>
</evidence>
<keyword evidence="8" id="KW-0520">NAD</keyword>
<dbReference type="CDD" id="cd03429">
    <property type="entry name" value="NUDIX_NADH_pyrophosphatase_Nudt13"/>
    <property type="match status" value="1"/>
</dbReference>
<evidence type="ECO:0000256" key="10">
    <source>
        <dbReference type="SAM" id="MobiDB-lite"/>
    </source>
</evidence>
<dbReference type="GO" id="GO:0110153">
    <property type="term" value="F:RNA NAD-cap (NMN-forming) hydrolase activity"/>
    <property type="evidence" value="ECO:0007669"/>
    <property type="project" value="RHEA"/>
</dbReference>
<evidence type="ECO:0000256" key="4">
    <source>
        <dbReference type="ARBA" id="ARBA00012381"/>
    </source>
</evidence>
<comment type="catalytic activity">
    <reaction evidence="9">
        <text>a 5'-end NAD(+)-phospho-ribonucleoside in mRNA + H2O = a 5'-end phospho-adenosine-phospho-ribonucleoside in mRNA + beta-nicotinamide D-ribonucleotide + 2 H(+)</text>
        <dbReference type="Rhea" id="RHEA:60876"/>
        <dbReference type="Rhea" id="RHEA-COMP:15698"/>
        <dbReference type="Rhea" id="RHEA-COMP:15719"/>
        <dbReference type="ChEBI" id="CHEBI:14649"/>
        <dbReference type="ChEBI" id="CHEBI:15377"/>
        <dbReference type="ChEBI" id="CHEBI:15378"/>
        <dbReference type="ChEBI" id="CHEBI:144029"/>
        <dbReference type="ChEBI" id="CHEBI:144051"/>
    </reaction>
    <physiologicalReaction direction="left-to-right" evidence="9">
        <dbReference type="Rhea" id="RHEA:60877"/>
    </physiologicalReaction>
</comment>
<dbReference type="PROSITE" id="PS00893">
    <property type="entry name" value="NUDIX_BOX"/>
    <property type="match status" value="1"/>
</dbReference>
<dbReference type="EMBL" id="CP041692">
    <property type="protein sequence ID" value="QDP96446.1"/>
    <property type="molecule type" value="Genomic_DNA"/>
</dbReference>
<dbReference type="NCBIfam" id="NF001299">
    <property type="entry name" value="PRK00241.1"/>
    <property type="match status" value="1"/>
</dbReference>
<comment type="similarity">
    <text evidence="3">Belongs to the Nudix hydrolase family. NudC subfamily.</text>
</comment>
<dbReference type="PANTHER" id="PTHR42904:SF6">
    <property type="entry name" value="NAD-CAPPED RNA HYDROLASE NUDT12"/>
    <property type="match status" value="1"/>
</dbReference>
<keyword evidence="7" id="KW-0460">Magnesium</keyword>
<dbReference type="GO" id="GO:0019677">
    <property type="term" value="P:NAD+ catabolic process"/>
    <property type="evidence" value="ECO:0007669"/>
    <property type="project" value="TreeGrafter"/>
</dbReference>
<sequence length="364" mass="39697">MGRVVRSRDRPGGRGLLLGARGSDPRAVPVGVPAGAGTDPHRGAGSSSRGGASSLRPVTDTAGTAGPPAYDWSAPPEWATPSRLIRVEEHQTSNEWVPKLWQSPDARLLIVDATRGVVPVDERGERLRFVAPVEEYDSARHYLLGTVDAVPYFVMLGDPDESVPGPSGTVRQLTVSLDDLDREIAITAVALINWHRNESFCGRCGTTSEVRKAGFMRVCPNCGNEYFPRTDPAVIVAILDDEDRLLLGSQADWGNRVSVFAGFVEAGESAEQAVHREIAEEVGLSLRDIRYYGSQPWPFPRSLMLGFVARAAGTEINIDNAEISYADWFTRDRLARDMADGTIARPSSNSIAFRLITAWRQGRL</sequence>
<dbReference type="InterPro" id="IPR049734">
    <property type="entry name" value="NudC-like_C"/>
</dbReference>
<comment type="cofactor">
    <cofactor evidence="1">
        <name>Mg(2+)</name>
        <dbReference type="ChEBI" id="CHEBI:18420"/>
    </cofactor>
</comment>
<evidence type="ECO:0000256" key="2">
    <source>
        <dbReference type="ARBA" id="ARBA00001947"/>
    </source>
</evidence>
<dbReference type="InterPro" id="IPR050241">
    <property type="entry name" value="NAD-cap_RNA_hydrolase_NudC"/>
</dbReference>
<accession>A0A516PZ42</accession>
<name>A0A516PZ42_9ACTN</name>
<dbReference type="InterPro" id="IPR020084">
    <property type="entry name" value="NUDIX_hydrolase_CS"/>
</dbReference>
<dbReference type="InterPro" id="IPR000086">
    <property type="entry name" value="NUDIX_hydrolase_dom"/>
</dbReference>
<dbReference type="EC" id="3.6.1.22" evidence="4"/>
<proteinExistence type="inferred from homology"/>
<dbReference type="InterPro" id="IPR015797">
    <property type="entry name" value="NUDIX_hydrolase-like_dom_sf"/>
</dbReference>
<dbReference type="AlphaFoldDB" id="A0A516PZ42"/>
<dbReference type="PANTHER" id="PTHR42904">
    <property type="entry name" value="NUDIX HYDROLASE, NUDC SUBFAMILY"/>
    <property type="match status" value="1"/>
</dbReference>
<feature type="compositionally biased region" description="Low complexity" evidence="10">
    <location>
        <begin position="43"/>
        <end position="54"/>
    </location>
</feature>
<comment type="cofactor">
    <cofactor evidence="2">
        <name>Zn(2+)</name>
        <dbReference type="ChEBI" id="CHEBI:29105"/>
    </cofactor>
</comment>
<keyword evidence="13" id="KW-1185">Reference proteome</keyword>
<dbReference type="SUPFAM" id="SSF55811">
    <property type="entry name" value="Nudix"/>
    <property type="match status" value="1"/>
</dbReference>
<dbReference type="GO" id="GO:0005829">
    <property type="term" value="C:cytosol"/>
    <property type="evidence" value="ECO:0007669"/>
    <property type="project" value="TreeGrafter"/>
</dbReference>
<feature type="domain" description="Nudix hydrolase" evidence="11">
    <location>
        <begin position="228"/>
        <end position="352"/>
    </location>
</feature>
<organism evidence="12 13">
    <name type="scientific">Microlunatus elymi</name>
    <dbReference type="NCBI Taxonomy" id="2596828"/>
    <lineage>
        <taxon>Bacteria</taxon>
        <taxon>Bacillati</taxon>
        <taxon>Actinomycetota</taxon>
        <taxon>Actinomycetes</taxon>
        <taxon>Propionibacteriales</taxon>
        <taxon>Propionibacteriaceae</taxon>
        <taxon>Microlunatus</taxon>
    </lineage>
</organism>
<dbReference type="InterPro" id="IPR015376">
    <property type="entry name" value="Znr_NADH_PPase"/>
</dbReference>
<evidence type="ECO:0000256" key="3">
    <source>
        <dbReference type="ARBA" id="ARBA00009595"/>
    </source>
</evidence>
<keyword evidence="6 12" id="KW-0378">Hydrolase</keyword>
<evidence type="ECO:0000313" key="12">
    <source>
        <dbReference type="EMBL" id="QDP96446.1"/>
    </source>
</evidence>
<dbReference type="Proteomes" id="UP000319263">
    <property type="component" value="Chromosome"/>
</dbReference>
<dbReference type="Pfam" id="PF09297">
    <property type="entry name" value="Zn_ribbon_NUD"/>
    <property type="match status" value="1"/>
</dbReference>
<dbReference type="GO" id="GO:0046872">
    <property type="term" value="F:metal ion binding"/>
    <property type="evidence" value="ECO:0007669"/>
    <property type="project" value="UniProtKB-KW"/>
</dbReference>
<reference evidence="12 13" key="1">
    <citation type="submission" date="2019-07" db="EMBL/GenBank/DDBJ databases">
        <title>Microlunatus dokdonensis sp. nov. isolated from the rhizospheric soil of the wild plant Elymus tsukushiensis.</title>
        <authorList>
            <person name="Ghim S.-Y."/>
            <person name="Hwang Y.-J."/>
            <person name="Son J.-S."/>
            <person name="Shin J.-H."/>
        </authorList>
    </citation>
    <scope>NUCLEOTIDE SEQUENCE [LARGE SCALE GENOMIC DNA]</scope>
    <source>
        <strain evidence="12 13">KUDC0627</strain>
    </source>
</reference>
<gene>
    <name evidence="12" type="primary">nudC</name>
    <name evidence="12" type="ORF">FOE78_11500</name>
</gene>
<dbReference type="GO" id="GO:0035529">
    <property type="term" value="F:NADH pyrophosphatase activity"/>
    <property type="evidence" value="ECO:0007669"/>
    <property type="project" value="TreeGrafter"/>
</dbReference>
<evidence type="ECO:0000256" key="7">
    <source>
        <dbReference type="ARBA" id="ARBA00022842"/>
    </source>
</evidence>
<dbReference type="Gene3D" id="3.90.79.20">
    <property type="match status" value="1"/>
</dbReference>
<evidence type="ECO:0000256" key="5">
    <source>
        <dbReference type="ARBA" id="ARBA00022723"/>
    </source>
</evidence>
<feature type="region of interest" description="Disordered" evidence="10">
    <location>
        <begin position="1"/>
        <end position="75"/>
    </location>
</feature>
<dbReference type="OrthoDB" id="9791656at2"/>
<dbReference type="PROSITE" id="PS51462">
    <property type="entry name" value="NUDIX"/>
    <property type="match status" value="1"/>
</dbReference>
<dbReference type="GO" id="GO:0006742">
    <property type="term" value="P:NADP+ catabolic process"/>
    <property type="evidence" value="ECO:0007669"/>
    <property type="project" value="TreeGrafter"/>
</dbReference>